<organism evidence="10 11">
    <name type="scientific">Maribellus comscasis</name>
    <dbReference type="NCBI Taxonomy" id="2681766"/>
    <lineage>
        <taxon>Bacteria</taxon>
        <taxon>Pseudomonadati</taxon>
        <taxon>Bacteroidota</taxon>
        <taxon>Bacteroidia</taxon>
        <taxon>Marinilabiliales</taxon>
        <taxon>Prolixibacteraceae</taxon>
        <taxon>Maribellus</taxon>
    </lineage>
</organism>
<feature type="domain" description="GH26" evidence="9">
    <location>
        <begin position="30"/>
        <end position="357"/>
    </location>
</feature>
<evidence type="ECO:0000256" key="1">
    <source>
        <dbReference type="ARBA" id="ARBA00007754"/>
    </source>
</evidence>
<comment type="catalytic activity">
    <reaction evidence="4">
        <text>Random hydrolysis of (1-&gt;4)-beta-D-mannosidic linkages in mannans, galactomannans and glucomannans.</text>
        <dbReference type="EC" id="3.2.1.78"/>
    </reaction>
</comment>
<dbReference type="RefSeq" id="WP_158866211.1">
    <property type="nucleotide sequence ID" value="NZ_CP046401.1"/>
</dbReference>
<dbReference type="EMBL" id="CP046401">
    <property type="protein sequence ID" value="QGY44278.1"/>
    <property type="molecule type" value="Genomic_DNA"/>
</dbReference>
<feature type="chain" id="PRO_5026416184" description="Mannan endo-1,4-beta-mannosidase" evidence="4">
    <location>
        <begin position="19"/>
        <end position="366"/>
    </location>
</feature>
<dbReference type="PANTHER" id="PTHR40079:SF4">
    <property type="entry name" value="GH26 DOMAIN-CONTAINING PROTEIN-RELATED"/>
    <property type="match status" value="1"/>
</dbReference>
<feature type="active site" description="Proton donor" evidence="5 8">
    <location>
        <position position="186"/>
    </location>
</feature>
<feature type="signal peptide" evidence="4">
    <location>
        <begin position="1"/>
        <end position="18"/>
    </location>
</feature>
<feature type="binding site" evidence="6">
    <location>
        <position position="191"/>
    </location>
    <ligand>
        <name>substrate</name>
    </ligand>
</feature>
<dbReference type="KEGG" id="mcos:GM418_11610"/>
<keyword evidence="2 4" id="KW-0378">Hydrolase</keyword>
<evidence type="ECO:0000256" key="7">
    <source>
        <dbReference type="PIRSR" id="PIRSR018168-3"/>
    </source>
</evidence>
<keyword evidence="3 4" id="KW-0326">Glycosidase</keyword>
<evidence type="ECO:0000256" key="8">
    <source>
        <dbReference type="PROSITE-ProRule" id="PRU01100"/>
    </source>
</evidence>
<dbReference type="GO" id="GO:0005576">
    <property type="term" value="C:extracellular region"/>
    <property type="evidence" value="ECO:0007669"/>
    <property type="project" value="UniProtKB-SubCell"/>
</dbReference>
<dbReference type="EC" id="3.2.1.78" evidence="4"/>
<keyword evidence="4" id="KW-0964">Secreted</keyword>
<evidence type="ECO:0000256" key="5">
    <source>
        <dbReference type="PIRSR" id="PIRSR018168-1"/>
    </source>
</evidence>
<dbReference type="Pfam" id="PF02156">
    <property type="entry name" value="Glyco_hydro_26"/>
    <property type="match status" value="1"/>
</dbReference>
<protein>
    <recommendedName>
        <fullName evidence="4">Mannan endo-1,4-beta-mannosidase</fullName>
        <ecNumber evidence="4">3.2.1.78</ecNumber>
    </recommendedName>
</protein>
<dbReference type="PRINTS" id="PR00739">
    <property type="entry name" value="GLHYDRLASE26"/>
</dbReference>
<evidence type="ECO:0000313" key="11">
    <source>
        <dbReference type="Proteomes" id="UP000428260"/>
    </source>
</evidence>
<dbReference type="AlphaFoldDB" id="A0A6I6JT70"/>
<evidence type="ECO:0000256" key="6">
    <source>
        <dbReference type="PIRSR" id="PIRSR018168-2"/>
    </source>
</evidence>
<dbReference type="GO" id="GO:0006080">
    <property type="term" value="P:substituted mannan metabolic process"/>
    <property type="evidence" value="ECO:0007669"/>
    <property type="project" value="UniProtKB-UniRule"/>
</dbReference>
<gene>
    <name evidence="10" type="ORF">GM418_11610</name>
</gene>
<reference evidence="10 11" key="1">
    <citation type="submission" date="2019-11" db="EMBL/GenBank/DDBJ databases">
        <authorList>
            <person name="Zheng R.K."/>
            <person name="Sun C.M."/>
        </authorList>
    </citation>
    <scope>NUCLEOTIDE SEQUENCE [LARGE SCALE GENOMIC DNA]</scope>
    <source>
        <strain evidence="10 11">WC007</strain>
    </source>
</reference>
<evidence type="ECO:0000256" key="4">
    <source>
        <dbReference type="PIRNR" id="PIRNR018168"/>
    </source>
</evidence>
<keyword evidence="4" id="KW-0119">Carbohydrate metabolism</keyword>
<name>A0A6I6JT70_9BACT</name>
<proteinExistence type="inferred from homology"/>
<dbReference type="PIRSF" id="PIRSF018168">
    <property type="entry name" value="Mannan-1_4-beta-mannosidase"/>
    <property type="match status" value="1"/>
</dbReference>
<keyword evidence="4" id="KW-0732">Signal</keyword>
<dbReference type="Gene3D" id="3.20.20.80">
    <property type="entry name" value="Glycosidases"/>
    <property type="match status" value="1"/>
</dbReference>
<feature type="binding site" evidence="6">
    <location>
        <position position="257"/>
    </location>
    <ligand>
        <name>substrate</name>
    </ligand>
</feature>
<sequence length="366" mass="42116">MKNIFLFALLISGVTSYAAKPVPADKKATKETIKLYQNLLKLQHERMMFGHQDDLAYGIGWIYEKDRSDVKDVCGDYPAVYGWELGHLELGDPYSLDSVHFDKIQEWIKTVYKRGGVNTISWHLRNPLTGGTSWDTSSKQVVKSILPGGEKHELFKAYLDKLADFLLGLKTDEGTLIPVLFRPFHEHTGSWFWWGKNLCSVEEYTSLWRFTVNYLQNKKNIHHVLYTYSTDRFSTTEEYLERYPGDDIVDILAFDLYDRGSDFPKTLQNCAEVVTSQAKTKGKIAAVSETGGPIAKNTEWWTKTILQTLRPFDLAYVLVWRNPWQPADHGAFSAYKGSPDSNDFIKFYNDPKTLFQKEITDIALYK</sequence>
<accession>A0A6I6JT70</accession>
<feature type="binding site" evidence="6">
    <location>
        <position position="123"/>
    </location>
    <ligand>
        <name>substrate</name>
    </ligand>
</feature>
<dbReference type="InterPro" id="IPR022790">
    <property type="entry name" value="GH26_dom"/>
</dbReference>
<evidence type="ECO:0000256" key="3">
    <source>
        <dbReference type="ARBA" id="ARBA00023295"/>
    </source>
</evidence>
<dbReference type="GO" id="GO:0016985">
    <property type="term" value="F:mannan endo-1,4-beta-mannosidase activity"/>
    <property type="evidence" value="ECO:0007669"/>
    <property type="project" value="UniProtKB-UniRule"/>
</dbReference>
<comment type="subcellular location">
    <subcellularLocation>
        <location evidence="4">Secreted</location>
    </subcellularLocation>
</comment>
<evidence type="ECO:0000259" key="9">
    <source>
        <dbReference type="PROSITE" id="PS51764"/>
    </source>
</evidence>
<evidence type="ECO:0000256" key="2">
    <source>
        <dbReference type="ARBA" id="ARBA00022801"/>
    </source>
</evidence>
<dbReference type="InterPro" id="IPR016714">
    <property type="entry name" value="MANB/E"/>
</dbReference>
<dbReference type="PANTHER" id="PTHR40079">
    <property type="entry name" value="MANNAN ENDO-1,4-BETA-MANNOSIDASE E-RELATED"/>
    <property type="match status" value="1"/>
</dbReference>
<dbReference type="Proteomes" id="UP000428260">
    <property type="component" value="Chromosome"/>
</dbReference>
<dbReference type="PROSITE" id="PS51764">
    <property type="entry name" value="GH26"/>
    <property type="match status" value="1"/>
</dbReference>
<evidence type="ECO:0000313" key="10">
    <source>
        <dbReference type="EMBL" id="QGY44278.1"/>
    </source>
</evidence>
<dbReference type="InterPro" id="IPR000805">
    <property type="entry name" value="Glyco_hydro_26"/>
</dbReference>
<dbReference type="SUPFAM" id="SSF51445">
    <property type="entry name" value="(Trans)glycosidases"/>
    <property type="match status" value="1"/>
</dbReference>
<feature type="active site" description="Nucleophile" evidence="5 8">
    <location>
        <position position="289"/>
    </location>
</feature>
<comment type="similarity">
    <text evidence="1 4 8">Belongs to the glycosyl hydrolase 26 family.</text>
</comment>
<keyword evidence="11" id="KW-1185">Reference proteome</keyword>
<dbReference type="InterPro" id="IPR017853">
    <property type="entry name" value="GH"/>
</dbReference>
<feature type="site" description="Plays an important role in maintaining the position of the catalytic nucleophile" evidence="7">
    <location>
        <position position="185"/>
    </location>
</feature>